<accession>A0A8H3UIX0</accession>
<comment type="caution">
    <text evidence="1">The sequence shown here is derived from an EMBL/GenBank/DDBJ whole genome shotgun (WGS) entry which is preliminary data.</text>
</comment>
<evidence type="ECO:0000313" key="2">
    <source>
        <dbReference type="EMBL" id="KAE9972795.1"/>
    </source>
</evidence>
<sequence length="136" mass="15485">MASTIVGKSGRVYVQGEMLQRHREDEKLSVFKAESGNQSFVLKSVTRPFYDLSLRLAGEFAGSRRLRMPVDCNQEHGILIYPYFKSTLLALILEDPDFPMSERKKILRFAGEAIQELHSKDWIHIGTPLYNPGGKN</sequence>
<dbReference type="Proteomes" id="UP000447873">
    <property type="component" value="Unassembled WGS sequence"/>
</dbReference>
<evidence type="ECO:0008006" key="4">
    <source>
        <dbReference type="Google" id="ProtNLM"/>
    </source>
</evidence>
<dbReference type="Proteomes" id="UP000433883">
    <property type="component" value="Unassembled WGS sequence"/>
</dbReference>
<evidence type="ECO:0000313" key="1">
    <source>
        <dbReference type="EMBL" id="KAE9971491.1"/>
    </source>
</evidence>
<dbReference type="InterPro" id="IPR011009">
    <property type="entry name" value="Kinase-like_dom_sf"/>
</dbReference>
<proteinExistence type="predicted"/>
<dbReference type="EMBL" id="WNWS01000297">
    <property type="protein sequence ID" value="KAE9971491.1"/>
    <property type="molecule type" value="Genomic_DNA"/>
</dbReference>
<reference evidence="1 3" key="1">
    <citation type="submission" date="2018-12" db="EMBL/GenBank/DDBJ databases">
        <title>Venturia inaequalis Genome Resource.</title>
        <authorList>
            <person name="Lichtner F.J."/>
        </authorList>
    </citation>
    <scope>NUCLEOTIDE SEQUENCE [LARGE SCALE GENOMIC DNA]</scope>
    <source>
        <strain evidence="1 3">120213</strain>
        <strain evidence="2">Bline_iso_100314</strain>
    </source>
</reference>
<dbReference type="AlphaFoldDB" id="A0A8H3UIX0"/>
<name>A0A8H3UIX0_VENIN</name>
<gene>
    <name evidence="2" type="ORF">BLS_003901</name>
    <name evidence="1" type="ORF">EG328_005542</name>
</gene>
<dbReference type="SUPFAM" id="SSF56112">
    <property type="entry name" value="Protein kinase-like (PK-like)"/>
    <property type="match status" value="1"/>
</dbReference>
<evidence type="ECO:0000313" key="3">
    <source>
        <dbReference type="Proteomes" id="UP000447873"/>
    </source>
</evidence>
<protein>
    <recommendedName>
        <fullName evidence="4">Protein kinase domain-containing protein</fullName>
    </recommendedName>
</protein>
<organism evidence="1 3">
    <name type="scientific">Venturia inaequalis</name>
    <name type="common">Apple scab fungus</name>
    <dbReference type="NCBI Taxonomy" id="5025"/>
    <lineage>
        <taxon>Eukaryota</taxon>
        <taxon>Fungi</taxon>
        <taxon>Dikarya</taxon>
        <taxon>Ascomycota</taxon>
        <taxon>Pezizomycotina</taxon>
        <taxon>Dothideomycetes</taxon>
        <taxon>Pleosporomycetidae</taxon>
        <taxon>Venturiales</taxon>
        <taxon>Venturiaceae</taxon>
        <taxon>Venturia</taxon>
    </lineage>
</organism>
<dbReference type="EMBL" id="WNWQ01000252">
    <property type="protein sequence ID" value="KAE9972795.1"/>
    <property type="molecule type" value="Genomic_DNA"/>
</dbReference>